<reference evidence="3" key="2">
    <citation type="submission" date="2020-11" db="EMBL/GenBank/DDBJ databases">
        <authorList>
            <person name="McCartney M.A."/>
            <person name="Auch B."/>
            <person name="Kono T."/>
            <person name="Mallez S."/>
            <person name="Becker A."/>
            <person name="Gohl D.M."/>
            <person name="Silverstein K.A.T."/>
            <person name="Koren S."/>
            <person name="Bechman K.B."/>
            <person name="Herman A."/>
            <person name="Abrahante J.E."/>
            <person name="Garbe J."/>
        </authorList>
    </citation>
    <scope>NUCLEOTIDE SEQUENCE</scope>
    <source>
        <strain evidence="3">Duluth1</strain>
        <tissue evidence="3">Whole animal</tissue>
    </source>
</reference>
<dbReference type="InterPro" id="IPR029058">
    <property type="entry name" value="AB_hydrolase_fold"/>
</dbReference>
<comment type="caution">
    <text evidence="3">The sequence shown here is derived from an EMBL/GenBank/DDBJ whole genome shotgun (WGS) entry which is preliminary data.</text>
</comment>
<sequence length="241" mass="26959">MSCLRGKSLTDISNALDKKSFTFAPSVDGTFLRSDPEVMITDLAKDDNSTKELEFLNVDLMLGLNNMEGGAHVALLWAERLNTTYNEFNVSRADIRNIVVPIAIKRTFGSNISQAITQTVNFQYNDVTGTDDPQRLRQRVVDLFTDIDVAAPLVRTGNVHELLGQGSTYLYQFSEPLNLTQTPVWLSGANRADDVHFLFGFSERGLQFVNHVTGFTPTVEQRVLSTRLIKMISKFARTGYV</sequence>
<feature type="domain" description="Carboxylesterase type B" evidence="2">
    <location>
        <begin position="1"/>
        <end position="239"/>
    </location>
</feature>
<keyword evidence="4" id="KW-1185">Reference proteome</keyword>
<evidence type="ECO:0000259" key="2">
    <source>
        <dbReference type="Pfam" id="PF00135"/>
    </source>
</evidence>
<accession>A0A9D4CF12</accession>
<evidence type="ECO:0000313" key="3">
    <source>
        <dbReference type="EMBL" id="KAH3723464.1"/>
    </source>
</evidence>
<dbReference type="Pfam" id="PF00135">
    <property type="entry name" value="COesterase"/>
    <property type="match status" value="1"/>
</dbReference>
<reference evidence="3" key="1">
    <citation type="journal article" date="2019" name="bioRxiv">
        <title>The Genome of the Zebra Mussel, Dreissena polymorpha: A Resource for Invasive Species Research.</title>
        <authorList>
            <person name="McCartney M.A."/>
            <person name="Auch B."/>
            <person name="Kono T."/>
            <person name="Mallez S."/>
            <person name="Zhang Y."/>
            <person name="Obille A."/>
            <person name="Becker A."/>
            <person name="Abrahante J.E."/>
            <person name="Garbe J."/>
            <person name="Badalamenti J.P."/>
            <person name="Herman A."/>
            <person name="Mangelson H."/>
            <person name="Liachko I."/>
            <person name="Sullivan S."/>
            <person name="Sone E.D."/>
            <person name="Koren S."/>
            <person name="Silverstein K.A.T."/>
            <person name="Beckman K.B."/>
            <person name="Gohl D.M."/>
        </authorList>
    </citation>
    <scope>NUCLEOTIDE SEQUENCE</scope>
    <source>
        <strain evidence="3">Duluth1</strain>
        <tissue evidence="3">Whole animal</tissue>
    </source>
</reference>
<dbReference type="AlphaFoldDB" id="A0A9D4CF12"/>
<organism evidence="3 4">
    <name type="scientific">Dreissena polymorpha</name>
    <name type="common">Zebra mussel</name>
    <name type="synonym">Mytilus polymorpha</name>
    <dbReference type="NCBI Taxonomy" id="45954"/>
    <lineage>
        <taxon>Eukaryota</taxon>
        <taxon>Metazoa</taxon>
        <taxon>Spiralia</taxon>
        <taxon>Lophotrochozoa</taxon>
        <taxon>Mollusca</taxon>
        <taxon>Bivalvia</taxon>
        <taxon>Autobranchia</taxon>
        <taxon>Heteroconchia</taxon>
        <taxon>Euheterodonta</taxon>
        <taxon>Imparidentia</taxon>
        <taxon>Neoheterodontei</taxon>
        <taxon>Myida</taxon>
        <taxon>Dreissenoidea</taxon>
        <taxon>Dreissenidae</taxon>
        <taxon>Dreissena</taxon>
    </lineage>
</organism>
<gene>
    <name evidence="3" type="ORF">DPMN_049252</name>
</gene>
<dbReference type="Gene3D" id="3.40.50.1820">
    <property type="entry name" value="alpha/beta hydrolase"/>
    <property type="match status" value="1"/>
</dbReference>
<protein>
    <recommendedName>
        <fullName evidence="2">Carboxylesterase type B domain-containing protein</fullName>
    </recommendedName>
</protein>
<dbReference type="SUPFAM" id="SSF53474">
    <property type="entry name" value="alpha/beta-Hydrolases"/>
    <property type="match status" value="1"/>
</dbReference>
<evidence type="ECO:0000256" key="1">
    <source>
        <dbReference type="ARBA" id="ARBA00005964"/>
    </source>
</evidence>
<dbReference type="InterPro" id="IPR002018">
    <property type="entry name" value="CarbesteraseB"/>
</dbReference>
<dbReference type="EMBL" id="JAIWYP010000012">
    <property type="protein sequence ID" value="KAH3723464.1"/>
    <property type="molecule type" value="Genomic_DNA"/>
</dbReference>
<dbReference type="InterPro" id="IPR051093">
    <property type="entry name" value="Neuroligin/BSAL"/>
</dbReference>
<proteinExistence type="inferred from homology"/>
<comment type="similarity">
    <text evidence="1">Belongs to the type-B carboxylesterase/lipase family.</text>
</comment>
<dbReference type="Proteomes" id="UP000828390">
    <property type="component" value="Unassembled WGS sequence"/>
</dbReference>
<name>A0A9D4CF12_DREPO</name>
<evidence type="ECO:0000313" key="4">
    <source>
        <dbReference type="Proteomes" id="UP000828390"/>
    </source>
</evidence>
<dbReference type="PANTHER" id="PTHR43903">
    <property type="entry name" value="NEUROLIGIN"/>
    <property type="match status" value="1"/>
</dbReference>